<accession>A0A7D3UNY0</accession>
<name>A0A7D3UNY0_9VIRU</name>
<evidence type="ECO:0000313" key="2">
    <source>
        <dbReference type="Proteomes" id="UP001162001"/>
    </source>
</evidence>
<sequence>MVCFIKHEKIKHTKKILPIRKSKIDHPHYNSKKYEKTLRRRMLMLLHNIYISKTSNDMIYHEKYNSITISDKSILHRIWNYNIIYDFVIIKIETHYNDGNTHISIMIINNINKIIEWFDTAPLNKDEKNIVTNTVNKYLPYYNIKIVNKKYYIQESDYDIYCQTWIYYFTYKRLYKNKDSIKIFTSLMKHNKEKRVDIIRNFFYKFN</sequence>
<evidence type="ECO:0000313" key="1">
    <source>
        <dbReference type="EMBL" id="QKF93668.1"/>
    </source>
</evidence>
<dbReference type="Proteomes" id="UP001162001">
    <property type="component" value="Segment"/>
</dbReference>
<dbReference type="EMBL" id="MT418680">
    <property type="protein sequence ID" value="QKF93668.1"/>
    <property type="molecule type" value="Genomic_DNA"/>
</dbReference>
<organism evidence="1 2">
    <name type="scientific">Fadolivirus FV1/VV64</name>
    <dbReference type="NCBI Taxonomy" id="3070911"/>
    <lineage>
        <taxon>Viruses</taxon>
        <taxon>Varidnaviria</taxon>
        <taxon>Bamfordvirae</taxon>
        <taxon>Nucleocytoviricota</taxon>
        <taxon>Megaviricetes</taxon>
        <taxon>Imitervirales</taxon>
        <taxon>Mimiviridae</taxon>
        <taxon>Klosneuvirinae</taxon>
        <taxon>Fadolivirus</taxon>
        <taxon>Fadolivirus algeromassiliense</taxon>
    </lineage>
</organism>
<reference evidence="1 2" key="1">
    <citation type="submission" date="2020-04" db="EMBL/GenBank/DDBJ databases">
        <title>Advantages and limits of metagenomic assembly and binning of a giant virus.</title>
        <authorList>
            <person name="Schulz F."/>
            <person name="Andreani J."/>
            <person name="Francis R."/>
            <person name="Boudjemaa H."/>
            <person name="Bou Khalil J.Y."/>
            <person name="Lee J."/>
            <person name="La Scola B."/>
            <person name="Woyke T."/>
        </authorList>
    </citation>
    <scope>NUCLEOTIDE SEQUENCE [LARGE SCALE GENOMIC DNA]</scope>
    <source>
        <strain evidence="1 2">FV1/VV64</strain>
    </source>
</reference>
<keyword evidence="2" id="KW-1185">Reference proteome</keyword>
<gene>
    <name evidence="1" type="ORF">Fadolivirus_1_210</name>
</gene>
<protein>
    <submittedName>
        <fullName evidence="1">Uncharacterized protein</fullName>
    </submittedName>
</protein>
<proteinExistence type="predicted"/>